<dbReference type="Proteomes" id="UP000053676">
    <property type="component" value="Unassembled WGS sequence"/>
</dbReference>
<keyword evidence="1" id="KW-0505">Motor protein</keyword>
<evidence type="ECO:0000256" key="2">
    <source>
        <dbReference type="SAM" id="Coils"/>
    </source>
</evidence>
<keyword evidence="6" id="KW-1185">Reference proteome</keyword>
<dbReference type="GO" id="GO:0005524">
    <property type="term" value="F:ATP binding"/>
    <property type="evidence" value="ECO:0007669"/>
    <property type="project" value="InterPro"/>
</dbReference>
<feature type="domain" description="Myosin motor" evidence="4">
    <location>
        <begin position="1"/>
        <end position="107"/>
    </location>
</feature>
<name>W2TST1_NECAM</name>
<reference evidence="6" key="1">
    <citation type="journal article" date="2014" name="Nat. Genet.">
        <title>Genome of the human hookworm Necator americanus.</title>
        <authorList>
            <person name="Tang Y.T."/>
            <person name="Gao X."/>
            <person name="Rosa B.A."/>
            <person name="Abubucker S."/>
            <person name="Hallsworth-Pepin K."/>
            <person name="Martin J."/>
            <person name="Tyagi R."/>
            <person name="Heizer E."/>
            <person name="Zhang X."/>
            <person name="Bhonagiri-Palsikar V."/>
            <person name="Minx P."/>
            <person name="Warren W.C."/>
            <person name="Wang Q."/>
            <person name="Zhan B."/>
            <person name="Hotez P.J."/>
            <person name="Sternberg P.W."/>
            <person name="Dougall A."/>
            <person name="Gaze S.T."/>
            <person name="Mulvenna J."/>
            <person name="Sotillo J."/>
            <person name="Ranganathan S."/>
            <person name="Rabelo E.M."/>
            <person name="Wilson R.K."/>
            <person name="Felgner P.L."/>
            <person name="Bethony J."/>
            <person name="Hawdon J.M."/>
            <person name="Gasser R.B."/>
            <person name="Loukas A."/>
            <person name="Mitreva M."/>
        </authorList>
    </citation>
    <scope>NUCLEOTIDE SEQUENCE [LARGE SCALE GENOMIC DNA]</scope>
</reference>
<dbReference type="GO" id="GO:0032982">
    <property type="term" value="C:myosin filament"/>
    <property type="evidence" value="ECO:0007669"/>
    <property type="project" value="TreeGrafter"/>
</dbReference>
<dbReference type="Gene3D" id="1.20.5.4820">
    <property type="match status" value="1"/>
</dbReference>
<dbReference type="KEGG" id="nai:NECAME_06687"/>
<dbReference type="EMBL" id="KI657862">
    <property type="protein sequence ID" value="ETN84803.1"/>
    <property type="molecule type" value="Genomic_DNA"/>
</dbReference>
<organism evidence="5 6">
    <name type="scientific">Necator americanus</name>
    <name type="common">Human hookworm</name>
    <dbReference type="NCBI Taxonomy" id="51031"/>
    <lineage>
        <taxon>Eukaryota</taxon>
        <taxon>Metazoa</taxon>
        <taxon>Ecdysozoa</taxon>
        <taxon>Nematoda</taxon>
        <taxon>Chromadorea</taxon>
        <taxon>Rhabditida</taxon>
        <taxon>Rhabditina</taxon>
        <taxon>Rhabditomorpha</taxon>
        <taxon>Strongyloidea</taxon>
        <taxon>Ancylostomatidae</taxon>
        <taxon>Bunostominae</taxon>
        <taxon>Necator</taxon>
    </lineage>
</organism>
<dbReference type="PANTHER" id="PTHR45615">
    <property type="entry name" value="MYOSIN HEAVY CHAIN, NON-MUSCLE"/>
    <property type="match status" value="1"/>
</dbReference>
<dbReference type="GO" id="GO:0016460">
    <property type="term" value="C:myosin II complex"/>
    <property type="evidence" value="ECO:0007669"/>
    <property type="project" value="TreeGrafter"/>
</dbReference>
<protein>
    <submittedName>
        <fullName evidence="5">M protein repeat protein</fullName>
    </submittedName>
</protein>
<feature type="compositionally biased region" description="Basic and acidic residues" evidence="3">
    <location>
        <begin position="842"/>
        <end position="854"/>
    </location>
</feature>
<feature type="coiled-coil region" evidence="2">
    <location>
        <begin position="178"/>
        <end position="240"/>
    </location>
</feature>
<evidence type="ECO:0000313" key="5">
    <source>
        <dbReference type="EMBL" id="ETN84803.1"/>
    </source>
</evidence>
<sequence length="854" mass="98606">MRSATGTYETVDVPFVRNQLRSILLIDSIRANNRGYPERVSFRDFRRRFGCLVEDELNSSIDDALDDRAAVSRILERMDIHQHRYRLGISQVLLAADVLCELEDRRELSLSGLVTAFQRECRRYLAAKWLQRRRVLETAIKCIQKNGRAYVRVREWPWWRLYTKVVPLIAASRGDASHQECELRIRQLEQQLHNLRVEKTQHEGRVEELEQRLAREVQSSNELTQALDRETQSRVQLERRLHQCLEGAVDDERVSRVSSSVKLESDEKVGNNIYLIRTVELKNELVRVQQSEEQLKAKTQRAVAQLQDVEAELNKVRARNETLEKKQQRFDADLKAVEGQLKEMKEYKEKAEKERDEHQMATSRKTVELQELKTENSELRTQVSRLRREAEERSDAAVGGDQVAALQKTKRDLENKLREQEEELDELAGANQQLQQQITRLEMGAERLKADLNRESNTKETEIDEIRGQYQRRLRTLEDQLADLQDANSSLVKENRVLEARARQYDLNTQTFEFSGGHYRRELRKALALLADTQTLLAHERESAPSQALLRQLRDQLEDAEAAKMSALKGRHGLESELNEVRVQFLKLALLFDIAISYSCLLHDDISMPASLEQALVAKSAAEDRALILLKEKNSGSALIEEKDEQYQQLMRKYKAAIQQTHLDHIAIADYVEQVAELEKAKQKLTEQLSEEASSAAFLAQHTVEKHKLILCEQKVRDLEAKLDLEIAQKQRLESMVIKLRDEVDSLQEQVTEASASREKENEVLRKARKENMQLQETIEELQKRDLDAVHKNRASRAEIDRLEETNKTQAAELKLCHRRIESLQAALNEGLGEDESDDGSDGERALEDGRSTG</sequence>
<gene>
    <name evidence="5" type="ORF">NECAME_06687</name>
</gene>
<evidence type="ECO:0000256" key="3">
    <source>
        <dbReference type="SAM" id="MobiDB-lite"/>
    </source>
</evidence>
<dbReference type="InterPro" id="IPR001609">
    <property type="entry name" value="Myosin_head_motor_dom-like"/>
</dbReference>
<feature type="region of interest" description="Disordered" evidence="3">
    <location>
        <begin position="828"/>
        <end position="854"/>
    </location>
</feature>
<evidence type="ECO:0000259" key="4">
    <source>
        <dbReference type="PROSITE" id="PS51456"/>
    </source>
</evidence>
<feature type="coiled-coil region" evidence="2">
    <location>
        <begin position="278"/>
        <end position="501"/>
    </location>
</feature>
<keyword evidence="1" id="KW-0518">Myosin</keyword>
<dbReference type="PANTHER" id="PTHR45615:SF36">
    <property type="entry name" value="MYOSIN HEAVY CHAIN-LIKE, ISOFORM B-RELATED"/>
    <property type="match status" value="1"/>
</dbReference>
<dbReference type="GO" id="GO:0003774">
    <property type="term" value="F:cytoskeletal motor activity"/>
    <property type="evidence" value="ECO:0007669"/>
    <property type="project" value="InterPro"/>
</dbReference>
<dbReference type="SUPFAM" id="SSF52540">
    <property type="entry name" value="P-loop containing nucleoside triphosphate hydrolases"/>
    <property type="match status" value="1"/>
</dbReference>
<feature type="compositionally biased region" description="Acidic residues" evidence="3">
    <location>
        <begin position="832"/>
        <end position="841"/>
    </location>
</feature>
<proteinExistence type="inferred from homology"/>
<dbReference type="Pfam" id="PF00063">
    <property type="entry name" value="Myosin_head"/>
    <property type="match status" value="1"/>
</dbReference>
<comment type="similarity">
    <text evidence="1">Belongs to the TRAFAC class myosin-kinesin ATPase superfamily. Myosin family.</text>
</comment>
<dbReference type="OrthoDB" id="2505895at2759"/>
<dbReference type="GO" id="GO:0051015">
    <property type="term" value="F:actin filament binding"/>
    <property type="evidence" value="ECO:0007669"/>
    <property type="project" value="TreeGrafter"/>
</dbReference>
<dbReference type="OMA" id="QECELRI"/>
<keyword evidence="1" id="KW-0009">Actin-binding</keyword>
<dbReference type="GO" id="GO:0031032">
    <property type="term" value="P:actomyosin structure organization"/>
    <property type="evidence" value="ECO:0007669"/>
    <property type="project" value="TreeGrafter"/>
</dbReference>
<feature type="coiled-coil region" evidence="2">
    <location>
        <begin position="640"/>
        <end position="813"/>
    </location>
</feature>
<dbReference type="InterPro" id="IPR027417">
    <property type="entry name" value="P-loop_NTPase"/>
</dbReference>
<evidence type="ECO:0000313" key="6">
    <source>
        <dbReference type="Proteomes" id="UP000053676"/>
    </source>
</evidence>
<accession>W2TST1</accession>
<dbReference type="AlphaFoldDB" id="W2TST1"/>
<dbReference type="STRING" id="51031.W2TST1"/>
<dbReference type="PROSITE" id="PS51456">
    <property type="entry name" value="MYOSIN_MOTOR"/>
    <property type="match status" value="1"/>
</dbReference>
<comment type="caution">
    <text evidence="1">Lacks conserved residue(s) required for the propagation of feature annotation.</text>
</comment>
<keyword evidence="2" id="KW-0175">Coiled coil</keyword>
<dbReference type="GO" id="GO:0005737">
    <property type="term" value="C:cytoplasm"/>
    <property type="evidence" value="ECO:0007669"/>
    <property type="project" value="TreeGrafter"/>
</dbReference>
<evidence type="ECO:0000256" key="1">
    <source>
        <dbReference type="PROSITE-ProRule" id="PRU00782"/>
    </source>
</evidence>